<proteinExistence type="predicted"/>
<evidence type="ECO:0000256" key="1">
    <source>
        <dbReference type="SAM" id="MobiDB-lite"/>
    </source>
</evidence>
<reference evidence="2 3" key="1">
    <citation type="journal article" date="2012" name="Science">
        <title>The Paleozoic origin of enzymatic lignin decomposition reconstructed from 31 fungal genomes.</title>
        <authorList>
            <person name="Floudas D."/>
            <person name="Binder M."/>
            <person name="Riley R."/>
            <person name="Barry K."/>
            <person name="Blanchette R.A."/>
            <person name="Henrissat B."/>
            <person name="Martinez A.T."/>
            <person name="Otillar R."/>
            <person name="Spatafora J.W."/>
            <person name="Yadav J.S."/>
            <person name="Aerts A."/>
            <person name="Benoit I."/>
            <person name="Boyd A."/>
            <person name="Carlson A."/>
            <person name="Copeland A."/>
            <person name="Coutinho P.M."/>
            <person name="de Vries R.P."/>
            <person name="Ferreira P."/>
            <person name="Findley K."/>
            <person name="Foster B."/>
            <person name="Gaskell J."/>
            <person name="Glotzer D."/>
            <person name="Gorecki P."/>
            <person name="Heitman J."/>
            <person name="Hesse C."/>
            <person name="Hori C."/>
            <person name="Igarashi K."/>
            <person name="Jurgens J.A."/>
            <person name="Kallen N."/>
            <person name="Kersten P."/>
            <person name="Kohler A."/>
            <person name="Kuees U."/>
            <person name="Kumar T.K.A."/>
            <person name="Kuo A."/>
            <person name="LaButti K."/>
            <person name="Larrondo L.F."/>
            <person name="Lindquist E."/>
            <person name="Ling A."/>
            <person name="Lombard V."/>
            <person name="Lucas S."/>
            <person name="Lundell T."/>
            <person name="Martin R."/>
            <person name="McLaughlin D.J."/>
            <person name="Morgenstern I."/>
            <person name="Morin E."/>
            <person name="Murat C."/>
            <person name="Nagy L.G."/>
            <person name="Nolan M."/>
            <person name="Ohm R.A."/>
            <person name="Patyshakuliyeva A."/>
            <person name="Rokas A."/>
            <person name="Ruiz-Duenas F.J."/>
            <person name="Sabat G."/>
            <person name="Salamov A."/>
            <person name="Samejima M."/>
            <person name="Schmutz J."/>
            <person name="Slot J.C."/>
            <person name="St John F."/>
            <person name="Stenlid J."/>
            <person name="Sun H."/>
            <person name="Sun S."/>
            <person name="Syed K."/>
            <person name="Tsang A."/>
            <person name="Wiebenga A."/>
            <person name="Young D."/>
            <person name="Pisabarro A."/>
            <person name="Eastwood D.C."/>
            <person name="Martin F."/>
            <person name="Cullen D."/>
            <person name="Grigoriev I.V."/>
            <person name="Hibbett D.S."/>
        </authorList>
    </citation>
    <scope>NUCLEOTIDE SEQUENCE</scope>
    <source>
        <strain evidence="3">FP-58527</strain>
    </source>
</reference>
<organism evidence="2 3">
    <name type="scientific">Fomitopsis schrenkii</name>
    <name type="common">Brown rot fungus</name>
    <dbReference type="NCBI Taxonomy" id="2126942"/>
    <lineage>
        <taxon>Eukaryota</taxon>
        <taxon>Fungi</taxon>
        <taxon>Dikarya</taxon>
        <taxon>Basidiomycota</taxon>
        <taxon>Agaricomycotina</taxon>
        <taxon>Agaricomycetes</taxon>
        <taxon>Polyporales</taxon>
        <taxon>Fomitopsis</taxon>
    </lineage>
</organism>
<evidence type="ECO:0000313" key="3">
    <source>
        <dbReference type="Proteomes" id="UP000015241"/>
    </source>
</evidence>
<dbReference type="AlphaFoldDB" id="S8E3V4"/>
<dbReference type="Proteomes" id="UP000015241">
    <property type="component" value="Unassembled WGS sequence"/>
</dbReference>
<feature type="compositionally biased region" description="Polar residues" evidence="1">
    <location>
        <begin position="187"/>
        <end position="210"/>
    </location>
</feature>
<dbReference type="HOGENOM" id="CLU_1073770_0_0_1"/>
<accession>S8E3V4</accession>
<evidence type="ECO:0000313" key="2">
    <source>
        <dbReference type="EMBL" id="EPS99487.1"/>
    </source>
</evidence>
<dbReference type="eggNOG" id="ENOG502SCCN">
    <property type="taxonomic scope" value="Eukaryota"/>
</dbReference>
<dbReference type="InParanoid" id="S8E3V4"/>
<dbReference type="STRING" id="743788.S8E3V4"/>
<feature type="compositionally biased region" description="Polar residues" evidence="1">
    <location>
        <begin position="169"/>
        <end position="180"/>
    </location>
</feature>
<sequence>MLSFTLVVSAILYAHRELLRNSFRKLTNVHVSSIQDAHAGTSLFIPGFEPQPVTANLIGSQNGVATYVIAPGGSSVGKYAYGFAGPATLVAGPSTAALTYFDENLGLANYENCNVADGIAVCEDVGIAMGSRGTTVTTTVTQTVELFAVQGGASATGVDAITTSPVPTGEVTSLHFSSSGDDGDTANAGSTQRSGATPTGSVTTETTWSGFSKVVTPTRGASESESSTTSSGGAPTTSGAARFQTSTLLTVVAAGLVGVIVTLA</sequence>
<name>S8E3V4_FOMSC</name>
<keyword evidence="3" id="KW-1185">Reference proteome</keyword>
<protein>
    <submittedName>
        <fullName evidence="2">Uncharacterized protein</fullName>
    </submittedName>
</protein>
<feature type="region of interest" description="Disordered" evidence="1">
    <location>
        <begin position="169"/>
        <end position="238"/>
    </location>
</feature>
<dbReference type="EMBL" id="KE504156">
    <property type="protein sequence ID" value="EPS99487.1"/>
    <property type="molecule type" value="Genomic_DNA"/>
</dbReference>
<dbReference type="OrthoDB" id="4991875at2759"/>
<gene>
    <name evidence="2" type="ORF">FOMPIDRAFT_124195</name>
</gene>
<feature type="compositionally biased region" description="Low complexity" evidence="1">
    <location>
        <begin position="220"/>
        <end position="238"/>
    </location>
</feature>